<keyword evidence="2" id="KW-1185">Reference proteome</keyword>
<dbReference type="InterPro" id="IPR025444">
    <property type="entry name" value="Monooxy_af470"/>
</dbReference>
<name>A0A2B7X3L2_9EURO</name>
<proteinExistence type="predicted"/>
<organism evidence="1 2">
    <name type="scientific">Blastomyces parvus</name>
    <dbReference type="NCBI Taxonomy" id="2060905"/>
    <lineage>
        <taxon>Eukaryota</taxon>
        <taxon>Fungi</taxon>
        <taxon>Dikarya</taxon>
        <taxon>Ascomycota</taxon>
        <taxon>Pezizomycotina</taxon>
        <taxon>Eurotiomycetes</taxon>
        <taxon>Eurotiomycetidae</taxon>
        <taxon>Onygenales</taxon>
        <taxon>Ajellomycetaceae</taxon>
        <taxon>Blastomyces</taxon>
    </lineage>
</organism>
<gene>
    <name evidence="1" type="ORF">GX51_03910</name>
</gene>
<accession>A0A2B7X3L2</accession>
<dbReference type="Pfam" id="PF13826">
    <property type="entry name" value="Monooxy_af470-like"/>
    <property type="match status" value="1"/>
</dbReference>
<protein>
    <submittedName>
        <fullName evidence="1">Uncharacterized protein</fullName>
    </submittedName>
</protein>
<dbReference type="Proteomes" id="UP000224080">
    <property type="component" value="Unassembled WGS sequence"/>
</dbReference>
<evidence type="ECO:0000313" key="1">
    <source>
        <dbReference type="EMBL" id="PGH03646.1"/>
    </source>
</evidence>
<sequence length="163" mass="18483">MQAVDSFISVSNNVALIPIHPTTSTSRWPKKLFAHSSHLWDLESLHKYAHGPLHIQTVKYWSKIVKDCPHVSIFHETYVVPPGQWENIYTNSRPTGLGATSFAVRTAQGNGETEWMSPVVDASKGALRGMAGRIKSDYLKGYEEKQKEFWDQSFDVDYKKFAP</sequence>
<dbReference type="OrthoDB" id="3202396at2759"/>
<dbReference type="STRING" id="2060905.A0A2B7X3L2"/>
<dbReference type="AlphaFoldDB" id="A0A2B7X3L2"/>
<dbReference type="EMBL" id="PDNC01000046">
    <property type="protein sequence ID" value="PGH03646.1"/>
    <property type="molecule type" value="Genomic_DNA"/>
</dbReference>
<reference evidence="1 2" key="1">
    <citation type="submission" date="2017-10" db="EMBL/GenBank/DDBJ databases">
        <title>Comparative genomics in systemic dimorphic fungi from Ajellomycetaceae.</title>
        <authorList>
            <person name="Munoz J.F."/>
            <person name="Mcewen J.G."/>
            <person name="Clay O.K."/>
            <person name="Cuomo C.A."/>
        </authorList>
    </citation>
    <scope>NUCLEOTIDE SEQUENCE [LARGE SCALE GENOMIC DNA]</scope>
    <source>
        <strain evidence="1 2">UAMH130</strain>
    </source>
</reference>
<evidence type="ECO:0000313" key="2">
    <source>
        <dbReference type="Proteomes" id="UP000224080"/>
    </source>
</evidence>
<comment type="caution">
    <text evidence="1">The sequence shown here is derived from an EMBL/GenBank/DDBJ whole genome shotgun (WGS) entry which is preliminary data.</text>
</comment>